<feature type="signal peptide" evidence="12">
    <location>
        <begin position="1"/>
        <end position="21"/>
    </location>
</feature>
<evidence type="ECO:0000256" key="11">
    <source>
        <dbReference type="SAM" id="Phobius"/>
    </source>
</evidence>
<dbReference type="AlphaFoldDB" id="A0A6P4Z6N1"/>
<dbReference type="GO" id="GO:0005886">
    <property type="term" value="C:plasma membrane"/>
    <property type="evidence" value="ECO:0007669"/>
    <property type="project" value="UniProtKB-SubCell"/>
</dbReference>
<dbReference type="InterPro" id="IPR000483">
    <property type="entry name" value="Cys-rich_flank_reg_C"/>
</dbReference>
<feature type="transmembrane region" description="Helical" evidence="11">
    <location>
        <begin position="556"/>
        <end position="579"/>
    </location>
</feature>
<keyword evidence="8 11" id="KW-0472">Membrane</keyword>
<keyword evidence="7 11" id="KW-1133">Transmembrane helix</keyword>
<keyword evidence="3" id="KW-0433">Leucine-rich repeat</keyword>
<dbReference type="SMART" id="SM00409">
    <property type="entry name" value="IG"/>
    <property type="match status" value="1"/>
</dbReference>
<evidence type="ECO:0000256" key="8">
    <source>
        <dbReference type="ARBA" id="ARBA00023136"/>
    </source>
</evidence>
<dbReference type="InterPro" id="IPR013783">
    <property type="entry name" value="Ig-like_fold"/>
</dbReference>
<gene>
    <name evidence="15" type="primary">LOC109470684</name>
</gene>
<dbReference type="InterPro" id="IPR003598">
    <property type="entry name" value="Ig_sub2"/>
</dbReference>
<dbReference type="Gene3D" id="3.80.10.10">
    <property type="entry name" value="Ribonuclease Inhibitor"/>
    <property type="match status" value="3"/>
</dbReference>
<dbReference type="InterPro" id="IPR050467">
    <property type="entry name" value="LRFN"/>
</dbReference>
<dbReference type="PANTHER" id="PTHR45842">
    <property type="entry name" value="SYNAPTIC ADHESION-LIKE MOLECULE SALM"/>
    <property type="match status" value="1"/>
</dbReference>
<dbReference type="GeneID" id="109470684"/>
<dbReference type="SMART" id="SM00365">
    <property type="entry name" value="LRR_SD22"/>
    <property type="match status" value="3"/>
</dbReference>
<dbReference type="PROSITE" id="PS51450">
    <property type="entry name" value="LRR"/>
    <property type="match status" value="3"/>
</dbReference>
<dbReference type="KEGG" id="bbel:109470684"/>
<feature type="chain" id="PRO_5027990587" evidence="12">
    <location>
        <begin position="22"/>
        <end position="620"/>
    </location>
</feature>
<evidence type="ECO:0000313" key="14">
    <source>
        <dbReference type="Proteomes" id="UP000515135"/>
    </source>
</evidence>
<keyword evidence="9" id="KW-1015">Disulfide bond</keyword>
<dbReference type="FunFam" id="3.80.10.10:FF:001438">
    <property type="entry name" value="Uncharacterized protein"/>
    <property type="match status" value="1"/>
</dbReference>
<dbReference type="SUPFAM" id="SSF52058">
    <property type="entry name" value="L domain-like"/>
    <property type="match status" value="1"/>
</dbReference>
<keyword evidence="6" id="KW-0677">Repeat</keyword>
<evidence type="ECO:0000256" key="4">
    <source>
        <dbReference type="ARBA" id="ARBA00022692"/>
    </source>
</evidence>
<dbReference type="FunFam" id="2.60.40.10:FF:002348">
    <property type="entry name" value="High Incidence of Males (Increased X chromosome loss)"/>
    <property type="match status" value="1"/>
</dbReference>
<dbReference type="RefSeq" id="XP_019625271.1">
    <property type="nucleotide sequence ID" value="XM_019769712.1"/>
</dbReference>
<keyword evidence="10" id="KW-0325">Glycoprotein</keyword>
<evidence type="ECO:0000313" key="15">
    <source>
        <dbReference type="RefSeq" id="XP_019625271.1"/>
    </source>
</evidence>
<reference evidence="15" key="1">
    <citation type="submission" date="2025-08" db="UniProtKB">
        <authorList>
            <consortium name="RefSeq"/>
        </authorList>
    </citation>
    <scope>IDENTIFICATION</scope>
    <source>
        <tissue evidence="15">Gonad</tissue>
    </source>
</reference>
<sequence length="620" mass="70110">MALHLCVTVLVLAVCMTAVDACPSSCTRDPVWKAVDCSHRKFLSIPEGIPGDTTMLHLEENSFQQVNQSQFANYTHLQTLYLYSNNISYIEAGAFAELEHLSTLRLFTNHLSTLENGMFRGLANLTLLDLSRNRILTIPDDVFSSLQNLEVLHLWDNQIIFVSLNAFRGLDNLHHLTLDGNNLTAVPTQSFQTVPKLETLQILNLPVTSLPAYAFKSLPHLKALHIGDWPRLEFLSPEAFDGLDLTYLSLYRCNLQSLPFEGIRRQWGLKQLLLYDNPIANLRPNQFYNMSQLEELYLNDMLLDVLDSDIFKDLTSLIKLDMSSNYFKSIPPTLFRKLRQLEYLDLSFNQLSYLPQQAFQSLHSLRTVRLGENPLQCDCDLKWLKVWEGKFTAKDITATCSRPLKLHGLQLKNLNVSDFICELPYITGYSKDVWAKEGEDVMLECKATGFPQPRISWVTPDGLHLDPDSKYDGKLKVSNEIVLYIQNVTDADEGEYMCLANNKGGSDKVKITLTVGEYPFKPSVLPRVADMQPRVEDHTKVMMSRTPLKQKKANPALVAGVIIAAAVLIGLVFVLVYIVRKAPMDRGLALRGSTSEEMRMLPSRDQTTENVALSFIETIA</sequence>
<dbReference type="SMART" id="SM00408">
    <property type="entry name" value="IGc2"/>
    <property type="match status" value="1"/>
</dbReference>
<evidence type="ECO:0000256" key="7">
    <source>
        <dbReference type="ARBA" id="ARBA00022989"/>
    </source>
</evidence>
<keyword evidence="4 11" id="KW-0812">Transmembrane</keyword>
<accession>A0A6P4Z6N1</accession>
<keyword evidence="2" id="KW-1003">Cell membrane</keyword>
<evidence type="ECO:0000256" key="3">
    <source>
        <dbReference type="ARBA" id="ARBA00022614"/>
    </source>
</evidence>
<name>A0A6P4Z6N1_BRABE</name>
<keyword evidence="14" id="KW-1185">Reference proteome</keyword>
<comment type="subcellular location">
    <subcellularLocation>
        <location evidence="1">Cell membrane</location>
    </subcellularLocation>
</comment>
<proteinExistence type="predicted"/>
<protein>
    <submittedName>
        <fullName evidence="15">Leucine-rich repeat and immunoglobulin-like domain-containing nogo receptor-interacting protein 1</fullName>
    </submittedName>
</protein>
<dbReference type="FunFam" id="3.80.10.10:FF:001360">
    <property type="entry name" value="Uncharacterized protein"/>
    <property type="match status" value="1"/>
</dbReference>
<dbReference type="InterPro" id="IPR003599">
    <property type="entry name" value="Ig_sub"/>
</dbReference>
<dbReference type="InterPro" id="IPR003591">
    <property type="entry name" value="Leu-rich_rpt_typical-subtyp"/>
</dbReference>
<dbReference type="SMART" id="SM00369">
    <property type="entry name" value="LRR_TYP"/>
    <property type="match status" value="9"/>
</dbReference>
<dbReference type="Gene3D" id="2.60.40.10">
    <property type="entry name" value="Immunoglobulins"/>
    <property type="match status" value="1"/>
</dbReference>
<evidence type="ECO:0000256" key="6">
    <source>
        <dbReference type="ARBA" id="ARBA00022737"/>
    </source>
</evidence>
<evidence type="ECO:0000256" key="9">
    <source>
        <dbReference type="ARBA" id="ARBA00023157"/>
    </source>
</evidence>
<dbReference type="PANTHER" id="PTHR45842:SF12">
    <property type="entry name" value="KEKKON 5, ISOFORM A"/>
    <property type="match status" value="1"/>
</dbReference>
<dbReference type="Pfam" id="PF07679">
    <property type="entry name" value="I-set"/>
    <property type="match status" value="1"/>
</dbReference>
<evidence type="ECO:0000256" key="12">
    <source>
        <dbReference type="SAM" id="SignalP"/>
    </source>
</evidence>
<dbReference type="InterPro" id="IPR032675">
    <property type="entry name" value="LRR_dom_sf"/>
</dbReference>
<dbReference type="InterPro" id="IPR013098">
    <property type="entry name" value="Ig_I-set"/>
</dbReference>
<evidence type="ECO:0000256" key="1">
    <source>
        <dbReference type="ARBA" id="ARBA00004236"/>
    </source>
</evidence>
<feature type="domain" description="Ig-like" evidence="13">
    <location>
        <begin position="424"/>
        <end position="514"/>
    </location>
</feature>
<dbReference type="SUPFAM" id="SSF48726">
    <property type="entry name" value="Immunoglobulin"/>
    <property type="match status" value="1"/>
</dbReference>
<dbReference type="InterPro" id="IPR007110">
    <property type="entry name" value="Ig-like_dom"/>
</dbReference>
<dbReference type="PROSITE" id="PS50835">
    <property type="entry name" value="IG_LIKE"/>
    <property type="match status" value="1"/>
</dbReference>
<dbReference type="SMART" id="SM00082">
    <property type="entry name" value="LRRCT"/>
    <property type="match status" value="1"/>
</dbReference>
<dbReference type="Proteomes" id="UP000515135">
    <property type="component" value="Unplaced"/>
</dbReference>
<evidence type="ECO:0000259" key="13">
    <source>
        <dbReference type="PROSITE" id="PS50835"/>
    </source>
</evidence>
<evidence type="ECO:0000256" key="5">
    <source>
        <dbReference type="ARBA" id="ARBA00022729"/>
    </source>
</evidence>
<dbReference type="OrthoDB" id="10061535at2759"/>
<dbReference type="Pfam" id="PF13855">
    <property type="entry name" value="LRR_8"/>
    <property type="match status" value="4"/>
</dbReference>
<dbReference type="InterPro" id="IPR001611">
    <property type="entry name" value="Leu-rich_rpt"/>
</dbReference>
<keyword evidence="5 12" id="KW-0732">Signal</keyword>
<evidence type="ECO:0000256" key="2">
    <source>
        <dbReference type="ARBA" id="ARBA00022475"/>
    </source>
</evidence>
<organism evidence="14 15">
    <name type="scientific">Branchiostoma belcheri</name>
    <name type="common">Amphioxus</name>
    <dbReference type="NCBI Taxonomy" id="7741"/>
    <lineage>
        <taxon>Eukaryota</taxon>
        <taxon>Metazoa</taxon>
        <taxon>Chordata</taxon>
        <taxon>Cephalochordata</taxon>
        <taxon>Leptocardii</taxon>
        <taxon>Amphioxiformes</taxon>
        <taxon>Branchiostomatidae</taxon>
        <taxon>Branchiostoma</taxon>
    </lineage>
</organism>
<dbReference type="InterPro" id="IPR036179">
    <property type="entry name" value="Ig-like_dom_sf"/>
</dbReference>
<evidence type="ECO:0000256" key="10">
    <source>
        <dbReference type="ARBA" id="ARBA00023180"/>
    </source>
</evidence>